<feature type="non-terminal residue" evidence="1">
    <location>
        <position position="35"/>
    </location>
</feature>
<accession>K1ZI94</accession>
<name>K1ZI94_9BACT</name>
<protein>
    <submittedName>
        <fullName evidence="1">Uncharacterized protein</fullName>
    </submittedName>
</protein>
<organism evidence="1">
    <name type="scientific">uncultured bacterium</name>
    <name type="common">gcode 4</name>
    <dbReference type="NCBI Taxonomy" id="1234023"/>
    <lineage>
        <taxon>Bacteria</taxon>
        <taxon>environmental samples</taxon>
    </lineage>
</organism>
<evidence type="ECO:0000313" key="1">
    <source>
        <dbReference type="EMBL" id="EKD44123.1"/>
    </source>
</evidence>
<dbReference type="EMBL" id="AMFJ01028963">
    <property type="protein sequence ID" value="EKD44123.1"/>
    <property type="molecule type" value="Genomic_DNA"/>
</dbReference>
<gene>
    <name evidence="1" type="ORF">ACD_71C00232G0002</name>
</gene>
<proteinExistence type="predicted"/>
<comment type="caution">
    <text evidence="1">The sequence shown here is derived from an EMBL/GenBank/DDBJ whole genome shotgun (WGS) entry which is preliminary data.</text>
</comment>
<dbReference type="AlphaFoldDB" id="K1ZI94"/>
<sequence length="35" mass="4067">MTERCSKCGNYKTRGITIDALIIRENQILLIKRKS</sequence>
<reference evidence="1" key="1">
    <citation type="journal article" date="2012" name="Science">
        <title>Fermentation, hydrogen, and sulfur metabolism in multiple uncultivated bacterial phyla.</title>
        <authorList>
            <person name="Wrighton K.C."/>
            <person name="Thomas B.C."/>
            <person name="Sharon I."/>
            <person name="Miller C.S."/>
            <person name="Castelle C.J."/>
            <person name="VerBerkmoes N.C."/>
            <person name="Wilkins M.J."/>
            <person name="Hettich R.L."/>
            <person name="Lipton M.S."/>
            <person name="Williams K.H."/>
            <person name="Long P.E."/>
            <person name="Banfield J.F."/>
        </authorList>
    </citation>
    <scope>NUCLEOTIDE SEQUENCE [LARGE SCALE GENOMIC DNA]</scope>
</reference>